<evidence type="ECO:0000256" key="1">
    <source>
        <dbReference type="SAM" id="SignalP"/>
    </source>
</evidence>
<dbReference type="InterPro" id="IPR041262">
    <property type="entry name" value="GerD_central"/>
</dbReference>
<dbReference type="Pfam" id="PF17898">
    <property type="entry name" value="GerD"/>
    <property type="match status" value="1"/>
</dbReference>
<protein>
    <submittedName>
        <fullName evidence="3">Spore germination lipoprotein GerD</fullName>
    </submittedName>
</protein>
<evidence type="ECO:0000313" key="3">
    <source>
        <dbReference type="EMBL" id="MFB9757945.1"/>
    </source>
</evidence>
<dbReference type="PROSITE" id="PS51257">
    <property type="entry name" value="PROKAR_LIPOPROTEIN"/>
    <property type="match status" value="1"/>
</dbReference>
<feature type="signal peptide" evidence="1">
    <location>
        <begin position="1"/>
        <end position="21"/>
    </location>
</feature>
<dbReference type="EMBL" id="JBHMAF010000018">
    <property type="protein sequence ID" value="MFB9757945.1"/>
    <property type="molecule type" value="Genomic_DNA"/>
</dbReference>
<evidence type="ECO:0000259" key="2">
    <source>
        <dbReference type="Pfam" id="PF17898"/>
    </source>
</evidence>
<keyword evidence="4" id="KW-1185">Reference proteome</keyword>
<feature type="chain" id="PRO_5045651537" evidence="1">
    <location>
        <begin position="22"/>
        <end position="186"/>
    </location>
</feature>
<proteinExistence type="predicted"/>
<dbReference type="RefSeq" id="WP_379948187.1">
    <property type="nucleotide sequence ID" value="NZ_JBHMAF010000018.1"/>
</dbReference>
<gene>
    <name evidence="3" type="primary">gerD</name>
    <name evidence="3" type="ORF">ACFFMS_05245</name>
</gene>
<keyword evidence="1" id="KW-0732">Signal</keyword>
<accession>A0ABV5WBJ0</accession>
<dbReference type="NCBIfam" id="NF040801">
    <property type="entry name" value="spore_GerD"/>
    <property type="match status" value="1"/>
</dbReference>
<reference evidence="3 4" key="1">
    <citation type="submission" date="2024-09" db="EMBL/GenBank/DDBJ databases">
        <authorList>
            <person name="Sun Q."/>
            <person name="Mori K."/>
        </authorList>
    </citation>
    <scope>NUCLEOTIDE SEQUENCE [LARGE SCALE GENOMIC DNA]</scope>
    <source>
        <strain evidence="3 4">JCM 11201</strain>
    </source>
</reference>
<sequence length="186" mass="21361">MKRIPFILLSFLLLLTVAACAQENNSAQAELDYDQTKKMIIDILKTDQGKNAIQDVLKDEKMKQALILDETVVKQTIQDTMTSEEGQKFWEKMFKDPQFSASFAKSVQKEQGDLMKVLLKDPQYQAGVIDILKNPEVEKQMLEVMKSKEYRLHLQQMLNETAESPLFQTKMIDVISKAIEKANKKS</sequence>
<evidence type="ECO:0000313" key="4">
    <source>
        <dbReference type="Proteomes" id="UP001589609"/>
    </source>
</evidence>
<feature type="domain" description="Spore germination GerD central core" evidence="2">
    <location>
        <begin position="66"/>
        <end position="178"/>
    </location>
</feature>
<keyword evidence="3" id="KW-0449">Lipoprotein</keyword>
<name>A0ABV5WBJ0_9BACI</name>
<comment type="caution">
    <text evidence="3">The sequence shown here is derived from an EMBL/GenBank/DDBJ whole genome shotgun (WGS) entry which is preliminary data.</text>
</comment>
<organism evidence="3 4">
    <name type="scientific">Ectobacillus funiculus</name>
    <dbReference type="NCBI Taxonomy" id="137993"/>
    <lineage>
        <taxon>Bacteria</taxon>
        <taxon>Bacillati</taxon>
        <taxon>Bacillota</taxon>
        <taxon>Bacilli</taxon>
        <taxon>Bacillales</taxon>
        <taxon>Bacillaceae</taxon>
        <taxon>Ectobacillus</taxon>
    </lineage>
</organism>
<dbReference type="Proteomes" id="UP001589609">
    <property type="component" value="Unassembled WGS sequence"/>
</dbReference>